<comment type="caution">
    <text evidence="1">The sequence shown here is derived from an EMBL/GenBank/DDBJ whole genome shotgun (WGS) entry which is preliminary data.</text>
</comment>
<proteinExistence type="predicted"/>
<keyword evidence="2" id="KW-1185">Reference proteome</keyword>
<protein>
    <submittedName>
        <fullName evidence="1">Uncharacterized protein</fullName>
    </submittedName>
</protein>
<name>A0A7W7ZWC4_9ACTN</name>
<accession>A0A7W7ZWC4</accession>
<reference evidence="1 2" key="1">
    <citation type="submission" date="2020-08" db="EMBL/GenBank/DDBJ databases">
        <title>Genomic Encyclopedia of Type Strains, Phase IV (KMG-IV): sequencing the most valuable type-strain genomes for metagenomic binning, comparative biology and taxonomic classification.</title>
        <authorList>
            <person name="Goeker M."/>
        </authorList>
    </citation>
    <scope>NUCLEOTIDE SEQUENCE [LARGE SCALE GENOMIC DNA]</scope>
    <source>
        <strain evidence="1 2">DSM 45385</strain>
    </source>
</reference>
<sequence length="160" mass="17182">MRLAEHAAGRGARLLAVVRDAGITWTLARTWPGNRARERALKRQGGSARRCPLCGVQPRACATPTHAVASAPAAAVVRPRPGDELMLARVADAFLDGESLLTVDEIAWRLPVCPSGPRFRWETSVMAALLGRNGVSVRPHSNHPRVVLLSDVRTALTLSA</sequence>
<organism evidence="1 2">
    <name type="scientific">Nonomuraea endophytica</name>
    <dbReference type="NCBI Taxonomy" id="714136"/>
    <lineage>
        <taxon>Bacteria</taxon>
        <taxon>Bacillati</taxon>
        <taxon>Actinomycetota</taxon>
        <taxon>Actinomycetes</taxon>
        <taxon>Streptosporangiales</taxon>
        <taxon>Streptosporangiaceae</taxon>
        <taxon>Nonomuraea</taxon>
    </lineage>
</organism>
<evidence type="ECO:0000313" key="1">
    <source>
        <dbReference type="EMBL" id="MBB5074555.1"/>
    </source>
</evidence>
<dbReference type="AlphaFoldDB" id="A0A7W7ZWC4"/>
<evidence type="ECO:0000313" key="2">
    <source>
        <dbReference type="Proteomes" id="UP000568380"/>
    </source>
</evidence>
<gene>
    <name evidence="1" type="ORF">HNR40_000001</name>
</gene>
<dbReference type="EMBL" id="JACHIN010000001">
    <property type="protein sequence ID" value="MBB5074555.1"/>
    <property type="molecule type" value="Genomic_DNA"/>
</dbReference>
<dbReference type="Proteomes" id="UP000568380">
    <property type="component" value="Unassembled WGS sequence"/>
</dbReference>